<feature type="transmembrane region" description="Helical" evidence="1">
    <location>
        <begin position="224"/>
        <end position="249"/>
    </location>
</feature>
<dbReference type="SUPFAM" id="SSF49879">
    <property type="entry name" value="SMAD/FHA domain"/>
    <property type="match status" value="1"/>
</dbReference>
<reference evidence="3 4" key="1">
    <citation type="submission" date="2016-11" db="EMBL/GenBank/DDBJ databases">
        <title>Draft Genome Sequences of Nine Cyanobacterial Strains from Diverse Habitats.</title>
        <authorList>
            <person name="Zhu T."/>
            <person name="Hou S."/>
            <person name="Lu X."/>
            <person name="Hess W.R."/>
        </authorList>
    </citation>
    <scope>NUCLEOTIDE SEQUENCE [LARGE SCALE GENOMIC DNA]</scope>
    <source>
        <strain evidence="3 4">NIES-592</strain>
    </source>
</reference>
<feature type="transmembrane region" description="Helical" evidence="1">
    <location>
        <begin position="171"/>
        <end position="189"/>
    </location>
</feature>
<sequence>MTGKYARQNAFLRLVSGNGAAYGSDFRYSLFPTKEVVIGRDPSCQVVLDAMIYRMVSRRHAVVRPLPPSPDSELGWVICDLNSANGTYLNGQRLQGCQQLVSGDRITLGYDGPELLFEYEFNHQSTVISSIAEATSLPPAGYQNTNIPDSSVSFTQLFPIISTGKDLTRKAYLIPGVLTVVFVVLMFATVGDPQANQVVVGTYIAFAAYYFIYQLCGKRKPWWVLMGSGLTTMLILLSPLTDFFIFFFREVLPGSLPANQQESVTFTELLIRYFFGAGLMEELLKALPILGAYAIARSLSSPWRERIGVWEPLDGILLGTASAVGFTLLETLGQYVPQIIQSVTFQAGDGAGQLAGLQLLIPRILGSVAGHMAYSGYLGYFIGLAVLKPRKSWQILLVGYLTAAGLHALWNATGTINGLLLVVVGVLSYAFLMAAILKARALSPTREHNFATRFLGPK</sequence>
<accession>A0A1U7GWY4</accession>
<dbReference type="SMART" id="SM00240">
    <property type="entry name" value="FHA"/>
    <property type="match status" value="1"/>
</dbReference>
<dbReference type="Proteomes" id="UP000186391">
    <property type="component" value="Unassembled WGS sequence"/>
</dbReference>
<gene>
    <name evidence="3" type="ORF">NIES592_16540</name>
</gene>
<comment type="caution">
    <text evidence="3">The sequence shown here is derived from an EMBL/GenBank/DDBJ whole genome shotgun (WGS) entry which is preliminary data.</text>
</comment>
<dbReference type="RefSeq" id="WP_073556326.1">
    <property type="nucleotide sequence ID" value="NZ_MRCA01000009.1"/>
</dbReference>
<name>A0A1U7GWY4_9CYAN</name>
<keyword evidence="1" id="KW-0812">Transmembrane</keyword>
<dbReference type="Pfam" id="PF00498">
    <property type="entry name" value="FHA"/>
    <property type="match status" value="1"/>
</dbReference>
<evidence type="ECO:0000313" key="4">
    <source>
        <dbReference type="Proteomes" id="UP000186391"/>
    </source>
</evidence>
<organism evidence="3 4">
    <name type="scientific">Fischerella major NIES-592</name>
    <dbReference type="NCBI Taxonomy" id="210994"/>
    <lineage>
        <taxon>Bacteria</taxon>
        <taxon>Bacillati</taxon>
        <taxon>Cyanobacteriota</taxon>
        <taxon>Cyanophyceae</taxon>
        <taxon>Nostocales</taxon>
        <taxon>Hapalosiphonaceae</taxon>
        <taxon>Fischerella</taxon>
    </lineage>
</organism>
<evidence type="ECO:0000256" key="1">
    <source>
        <dbReference type="SAM" id="Phobius"/>
    </source>
</evidence>
<feature type="transmembrane region" description="Helical" evidence="1">
    <location>
        <begin position="416"/>
        <end position="437"/>
    </location>
</feature>
<dbReference type="InterPro" id="IPR000253">
    <property type="entry name" value="FHA_dom"/>
</dbReference>
<dbReference type="CDD" id="cd00060">
    <property type="entry name" value="FHA"/>
    <property type="match status" value="1"/>
</dbReference>
<dbReference type="Gene3D" id="2.60.200.20">
    <property type="match status" value="1"/>
</dbReference>
<keyword evidence="1" id="KW-1133">Transmembrane helix</keyword>
<dbReference type="EMBL" id="MRCA01000009">
    <property type="protein sequence ID" value="OKH12828.1"/>
    <property type="molecule type" value="Genomic_DNA"/>
</dbReference>
<dbReference type="InterPro" id="IPR026898">
    <property type="entry name" value="PrsW"/>
</dbReference>
<dbReference type="AlphaFoldDB" id="A0A1U7GWY4"/>
<dbReference type="PROSITE" id="PS50006">
    <property type="entry name" value="FHA_DOMAIN"/>
    <property type="match status" value="1"/>
</dbReference>
<feature type="transmembrane region" description="Helical" evidence="1">
    <location>
        <begin position="364"/>
        <end position="386"/>
    </location>
</feature>
<proteinExistence type="predicted"/>
<evidence type="ECO:0000259" key="2">
    <source>
        <dbReference type="PROSITE" id="PS50006"/>
    </source>
</evidence>
<feature type="transmembrane region" description="Helical" evidence="1">
    <location>
        <begin position="195"/>
        <end position="212"/>
    </location>
</feature>
<dbReference type="GO" id="GO:0008233">
    <property type="term" value="F:peptidase activity"/>
    <property type="evidence" value="ECO:0007669"/>
    <property type="project" value="InterPro"/>
</dbReference>
<dbReference type="InterPro" id="IPR008984">
    <property type="entry name" value="SMAD_FHA_dom_sf"/>
</dbReference>
<feature type="domain" description="FHA" evidence="2">
    <location>
        <begin position="36"/>
        <end position="94"/>
    </location>
</feature>
<dbReference type="PANTHER" id="PTHR36844:SF1">
    <property type="entry name" value="PROTEASE PRSW"/>
    <property type="match status" value="1"/>
</dbReference>
<keyword evidence="4" id="KW-1185">Reference proteome</keyword>
<evidence type="ECO:0000313" key="3">
    <source>
        <dbReference type="EMBL" id="OKH12828.1"/>
    </source>
</evidence>
<dbReference type="Pfam" id="PF13367">
    <property type="entry name" value="PrsW-protease"/>
    <property type="match status" value="1"/>
</dbReference>
<keyword evidence="1" id="KW-0472">Membrane</keyword>
<dbReference type="OrthoDB" id="9816434at2"/>
<protein>
    <recommendedName>
        <fullName evidence="2">FHA domain-containing protein</fullName>
    </recommendedName>
</protein>
<dbReference type="PANTHER" id="PTHR36844">
    <property type="entry name" value="PROTEASE PRSW"/>
    <property type="match status" value="1"/>
</dbReference>
<feature type="transmembrane region" description="Helical" evidence="1">
    <location>
        <begin position="393"/>
        <end position="410"/>
    </location>
</feature>